<dbReference type="InterPro" id="IPR035906">
    <property type="entry name" value="MetI-like_sf"/>
</dbReference>
<reference evidence="8 9" key="1">
    <citation type="submission" date="2016-02" db="EMBL/GenBank/DDBJ databases">
        <title>Genome sequence of Tissierella creatinophila DSM 6911.</title>
        <authorList>
            <person name="Poehlein A."/>
            <person name="Daniel R."/>
        </authorList>
    </citation>
    <scope>NUCLEOTIDE SEQUENCE [LARGE SCALE GENOMIC DNA]</scope>
    <source>
        <strain evidence="8 9">DSM 6911</strain>
    </source>
</reference>
<feature type="domain" description="ABC transmembrane type-1" evidence="7">
    <location>
        <begin position="16"/>
        <end position="197"/>
    </location>
</feature>
<dbReference type="PANTHER" id="PTHR30177">
    <property type="entry name" value="GLYCINE BETAINE/L-PROLINE TRANSPORT SYSTEM PERMEASE PROTEIN PROW"/>
    <property type="match status" value="1"/>
</dbReference>
<dbReference type="SUPFAM" id="SSF161098">
    <property type="entry name" value="MetI-like"/>
    <property type="match status" value="1"/>
</dbReference>
<keyword evidence="3 6" id="KW-0812">Transmembrane</keyword>
<evidence type="ECO:0000313" key="9">
    <source>
        <dbReference type="Proteomes" id="UP000186112"/>
    </source>
</evidence>
<organism evidence="8 9">
    <name type="scientific">Tissierella creatinophila DSM 6911</name>
    <dbReference type="NCBI Taxonomy" id="1123403"/>
    <lineage>
        <taxon>Bacteria</taxon>
        <taxon>Bacillati</taxon>
        <taxon>Bacillota</taxon>
        <taxon>Tissierellia</taxon>
        <taxon>Tissierellales</taxon>
        <taxon>Tissierellaceae</taxon>
        <taxon>Tissierella</taxon>
    </lineage>
</organism>
<comment type="subcellular location">
    <subcellularLocation>
        <location evidence="6">Cell membrane</location>
        <topology evidence="6">Multi-pass membrane protein</topology>
    </subcellularLocation>
    <subcellularLocation>
        <location evidence="1">Membrane</location>
        <topology evidence="1">Multi-pass membrane protein</topology>
    </subcellularLocation>
</comment>
<evidence type="ECO:0000256" key="5">
    <source>
        <dbReference type="ARBA" id="ARBA00023136"/>
    </source>
</evidence>
<evidence type="ECO:0000313" key="8">
    <source>
        <dbReference type="EMBL" id="OLS03259.1"/>
    </source>
</evidence>
<dbReference type="InterPro" id="IPR000515">
    <property type="entry name" value="MetI-like"/>
</dbReference>
<dbReference type="Proteomes" id="UP000186112">
    <property type="component" value="Unassembled WGS sequence"/>
</dbReference>
<dbReference type="CDD" id="cd06261">
    <property type="entry name" value="TM_PBP2"/>
    <property type="match status" value="1"/>
</dbReference>
<dbReference type="EMBL" id="LTDM01000011">
    <property type="protein sequence ID" value="OLS03259.1"/>
    <property type="molecule type" value="Genomic_DNA"/>
</dbReference>
<dbReference type="GO" id="GO:0005886">
    <property type="term" value="C:plasma membrane"/>
    <property type="evidence" value="ECO:0007669"/>
    <property type="project" value="UniProtKB-SubCell"/>
</dbReference>
<dbReference type="InterPro" id="IPR051204">
    <property type="entry name" value="ABC_transp_perm/SBD"/>
</dbReference>
<proteinExistence type="inferred from homology"/>
<keyword evidence="4 6" id="KW-1133">Transmembrane helix</keyword>
<dbReference type="FunFam" id="1.10.3720.10:FF:000001">
    <property type="entry name" value="Glycine betaine ABC transporter, permease"/>
    <property type="match status" value="1"/>
</dbReference>
<evidence type="ECO:0000256" key="2">
    <source>
        <dbReference type="ARBA" id="ARBA00022448"/>
    </source>
</evidence>
<sequence>MIEYMSKNTSVITKYTLAHFSLTISAILISLILWIPIGVYMTRNKKVANFIFATSNILYCIPSIAMFAILITIPFLGLGRKSAIIALVLYSMMPMTRSVYTGIKNVDKSLIEAVKGMGMNARNIFWEVELPMAVPSIFSGFRIMTIMITSTATLATYIGEKNLGRLISQGLSRSNMEMVATGAILVSIITLLLDFILSKIEDKLSWYNTNAGGE</sequence>
<feature type="transmembrane region" description="Helical" evidence="6">
    <location>
        <begin position="47"/>
        <end position="76"/>
    </location>
</feature>
<keyword evidence="9" id="KW-1185">Reference proteome</keyword>
<evidence type="ECO:0000256" key="4">
    <source>
        <dbReference type="ARBA" id="ARBA00022989"/>
    </source>
</evidence>
<feature type="transmembrane region" description="Helical" evidence="6">
    <location>
        <begin position="140"/>
        <end position="158"/>
    </location>
</feature>
<feature type="transmembrane region" description="Helical" evidence="6">
    <location>
        <begin position="178"/>
        <end position="197"/>
    </location>
</feature>
<dbReference type="Gene3D" id="1.10.3720.10">
    <property type="entry name" value="MetI-like"/>
    <property type="match status" value="1"/>
</dbReference>
<evidence type="ECO:0000256" key="3">
    <source>
        <dbReference type="ARBA" id="ARBA00022692"/>
    </source>
</evidence>
<evidence type="ECO:0000259" key="7">
    <source>
        <dbReference type="PROSITE" id="PS50928"/>
    </source>
</evidence>
<comment type="caution">
    <text evidence="8">The sequence shown here is derived from an EMBL/GenBank/DDBJ whole genome shotgun (WGS) entry which is preliminary data.</text>
</comment>
<dbReference type="AlphaFoldDB" id="A0A1U7M7R8"/>
<dbReference type="PROSITE" id="PS50928">
    <property type="entry name" value="ABC_TM1"/>
    <property type="match status" value="1"/>
</dbReference>
<dbReference type="PANTHER" id="PTHR30177:SF4">
    <property type="entry name" value="OSMOPROTECTANT IMPORT PERMEASE PROTEIN OSMW"/>
    <property type="match status" value="1"/>
</dbReference>
<gene>
    <name evidence="8" type="primary">opuCB</name>
    <name evidence="8" type="ORF">TICRE_09600</name>
</gene>
<feature type="transmembrane region" description="Helical" evidence="6">
    <location>
        <begin position="20"/>
        <end position="40"/>
    </location>
</feature>
<keyword evidence="2 6" id="KW-0813">Transport</keyword>
<protein>
    <submittedName>
        <fullName evidence="8">Carnitine transport permease protein OpuCB</fullName>
    </submittedName>
</protein>
<accession>A0A1U7M7R8</accession>
<name>A0A1U7M7R8_TISCR</name>
<evidence type="ECO:0000256" key="1">
    <source>
        <dbReference type="ARBA" id="ARBA00004141"/>
    </source>
</evidence>
<comment type="similarity">
    <text evidence="6">Belongs to the binding-protein-dependent transport system permease family.</text>
</comment>
<dbReference type="Pfam" id="PF00528">
    <property type="entry name" value="BPD_transp_1"/>
    <property type="match status" value="1"/>
</dbReference>
<keyword evidence="5 6" id="KW-0472">Membrane</keyword>
<dbReference type="GO" id="GO:0031460">
    <property type="term" value="P:glycine betaine transport"/>
    <property type="evidence" value="ECO:0007669"/>
    <property type="project" value="TreeGrafter"/>
</dbReference>
<dbReference type="GO" id="GO:0055085">
    <property type="term" value="P:transmembrane transport"/>
    <property type="evidence" value="ECO:0007669"/>
    <property type="project" value="InterPro"/>
</dbReference>
<evidence type="ECO:0000256" key="6">
    <source>
        <dbReference type="RuleBase" id="RU363032"/>
    </source>
</evidence>